<keyword evidence="1" id="KW-1133">Transmembrane helix</keyword>
<feature type="transmembrane region" description="Helical" evidence="1">
    <location>
        <begin position="39"/>
        <end position="62"/>
    </location>
</feature>
<dbReference type="EMBL" id="KV419407">
    <property type="protein sequence ID" value="KZS93400.1"/>
    <property type="molecule type" value="Genomic_DNA"/>
</dbReference>
<gene>
    <name evidence="2" type="ORF">SISNIDRAFT_454573</name>
</gene>
<evidence type="ECO:0000256" key="1">
    <source>
        <dbReference type="SAM" id="Phobius"/>
    </source>
</evidence>
<evidence type="ECO:0000313" key="3">
    <source>
        <dbReference type="Proteomes" id="UP000076722"/>
    </source>
</evidence>
<dbReference type="Proteomes" id="UP000076722">
    <property type="component" value="Unassembled WGS sequence"/>
</dbReference>
<sequence length="127" mass="13819">MHVIARTDDSCSTPGNALNSCESQPAHIHTSHSIGRQNIIGFIVVSVVLSLLLLAWCIFGGWGRRTIALLKKCRRATRVCRNSEKEPPATPARTQITTLEGDSELSLIEKHSGQFCPSTSSLKVPLP</sequence>
<dbReference type="AlphaFoldDB" id="A0A164UNI5"/>
<name>A0A164UNI5_9AGAM</name>
<protein>
    <submittedName>
        <fullName evidence="2">Uncharacterized protein</fullName>
    </submittedName>
</protein>
<keyword evidence="3" id="KW-1185">Reference proteome</keyword>
<accession>A0A164UNI5</accession>
<evidence type="ECO:0000313" key="2">
    <source>
        <dbReference type="EMBL" id="KZS93400.1"/>
    </source>
</evidence>
<keyword evidence="1" id="KW-0812">Transmembrane</keyword>
<keyword evidence="1" id="KW-0472">Membrane</keyword>
<proteinExistence type="predicted"/>
<reference evidence="2 3" key="1">
    <citation type="journal article" date="2016" name="Mol. Biol. Evol.">
        <title>Comparative Genomics of Early-Diverging Mushroom-Forming Fungi Provides Insights into the Origins of Lignocellulose Decay Capabilities.</title>
        <authorList>
            <person name="Nagy L.G."/>
            <person name="Riley R."/>
            <person name="Tritt A."/>
            <person name="Adam C."/>
            <person name="Daum C."/>
            <person name="Floudas D."/>
            <person name="Sun H."/>
            <person name="Yadav J.S."/>
            <person name="Pangilinan J."/>
            <person name="Larsson K.H."/>
            <person name="Matsuura K."/>
            <person name="Barry K."/>
            <person name="Labutti K."/>
            <person name="Kuo R."/>
            <person name="Ohm R.A."/>
            <person name="Bhattacharya S.S."/>
            <person name="Shirouzu T."/>
            <person name="Yoshinaga Y."/>
            <person name="Martin F.M."/>
            <person name="Grigoriev I.V."/>
            <person name="Hibbett D.S."/>
        </authorList>
    </citation>
    <scope>NUCLEOTIDE SEQUENCE [LARGE SCALE GENOMIC DNA]</scope>
    <source>
        <strain evidence="2 3">HHB9708</strain>
    </source>
</reference>
<organism evidence="2 3">
    <name type="scientific">Sistotremastrum niveocremeum HHB9708</name>
    <dbReference type="NCBI Taxonomy" id="1314777"/>
    <lineage>
        <taxon>Eukaryota</taxon>
        <taxon>Fungi</taxon>
        <taxon>Dikarya</taxon>
        <taxon>Basidiomycota</taxon>
        <taxon>Agaricomycotina</taxon>
        <taxon>Agaricomycetes</taxon>
        <taxon>Sistotremastrales</taxon>
        <taxon>Sistotremastraceae</taxon>
        <taxon>Sertulicium</taxon>
        <taxon>Sertulicium niveocremeum</taxon>
    </lineage>
</organism>